<keyword evidence="5 10" id="KW-0812">Transmembrane</keyword>
<keyword evidence="8" id="KW-0408">Iron</keyword>
<name>A0A1B4V4R5_9GAMM</name>
<dbReference type="Proteomes" id="UP000218899">
    <property type="component" value="Chromosome"/>
</dbReference>
<dbReference type="InterPro" id="IPR000701">
    <property type="entry name" value="SuccDH_FuR_B_TM-su"/>
</dbReference>
<evidence type="ECO:0000256" key="3">
    <source>
        <dbReference type="ARBA" id="ARBA00004370"/>
    </source>
</evidence>
<accession>A0A1B4V4R5</accession>
<evidence type="ECO:0000256" key="8">
    <source>
        <dbReference type="ARBA" id="ARBA00023004"/>
    </source>
</evidence>
<feature type="transmembrane region" description="Helical" evidence="10">
    <location>
        <begin position="55"/>
        <end position="76"/>
    </location>
</feature>
<evidence type="ECO:0000313" key="12">
    <source>
        <dbReference type="Proteomes" id="UP000218899"/>
    </source>
</evidence>
<dbReference type="Gene3D" id="1.20.1300.10">
    <property type="entry name" value="Fumarate reductase/succinate dehydrogenase, transmembrane subunit"/>
    <property type="match status" value="1"/>
</dbReference>
<sequence>MSAAAETRLWLAQRATAGLLAVFVAVHLVTVAYAVRGGLTAAEILGRLQGHAGWFAFYALFALAAAAHGAIGLRVIAREWLGWHGRSLEIAAVAAGIALAFLGLKATWAVTAT</sequence>
<gene>
    <name evidence="11" type="ORF">SVA_1851</name>
</gene>
<comment type="cofactor">
    <cofactor evidence="1">
        <name>heme</name>
        <dbReference type="ChEBI" id="CHEBI:30413"/>
    </cofactor>
</comment>
<feature type="transmembrane region" description="Helical" evidence="10">
    <location>
        <begin position="88"/>
        <end position="110"/>
    </location>
</feature>
<evidence type="ECO:0000256" key="6">
    <source>
        <dbReference type="ARBA" id="ARBA00022723"/>
    </source>
</evidence>
<evidence type="ECO:0000256" key="7">
    <source>
        <dbReference type="ARBA" id="ARBA00022989"/>
    </source>
</evidence>
<comment type="function">
    <text evidence="2">Membrane-anchoring subunit of succinate dehydrogenase (SDH).</text>
</comment>
<evidence type="ECO:0000256" key="2">
    <source>
        <dbReference type="ARBA" id="ARBA00004050"/>
    </source>
</evidence>
<dbReference type="SUPFAM" id="SSF81343">
    <property type="entry name" value="Fumarate reductase respiratory complex transmembrane subunits"/>
    <property type="match status" value="1"/>
</dbReference>
<dbReference type="GO" id="GO:0016020">
    <property type="term" value="C:membrane"/>
    <property type="evidence" value="ECO:0007669"/>
    <property type="project" value="UniProtKB-SubCell"/>
</dbReference>
<dbReference type="Pfam" id="PF01127">
    <property type="entry name" value="Sdh_cyt"/>
    <property type="match status" value="1"/>
</dbReference>
<dbReference type="AlphaFoldDB" id="A0A1B4V4R5"/>
<evidence type="ECO:0000313" key="11">
    <source>
        <dbReference type="EMBL" id="BAU48405.1"/>
    </source>
</evidence>
<dbReference type="InterPro" id="IPR034804">
    <property type="entry name" value="SQR/QFR_C/D"/>
</dbReference>
<dbReference type="RefSeq" id="WP_179948812.1">
    <property type="nucleotide sequence ID" value="NZ_AP014936.1"/>
</dbReference>
<feature type="transmembrane region" description="Helical" evidence="10">
    <location>
        <begin position="17"/>
        <end position="35"/>
    </location>
</feature>
<evidence type="ECO:0000256" key="10">
    <source>
        <dbReference type="SAM" id="Phobius"/>
    </source>
</evidence>
<evidence type="ECO:0000256" key="4">
    <source>
        <dbReference type="ARBA" id="ARBA00022617"/>
    </source>
</evidence>
<comment type="subcellular location">
    <subcellularLocation>
        <location evidence="3">Membrane</location>
    </subcellularLocation>
</comment>
<evidence type="ECO:0000256" key="9">
    <source>
        <dbReference type="ARBA" id="ARBA00023136"/>
    </source>
</evidence>
<keyword evidence="12" id="KW-1185">Reference proteome</keyword>
<evidence type="ECO:0000256" key="5">
    <source>
        <dbReference type="ARBA" id="ARBA00022692"/>
    </source>
</evidence>
<protein>
    <submittedName>
        <fullName evidence="11">Succinate dehydrogenase</fullName>
    </submittedName>
</protein>
<keyword evidence="4" id="KW-0349">Heme</keyword>
<keyword evidence="7 10" id="KW-1133">Transmembrane helix</keyword>
<evidence type="ECO:0000256" key="1">
    <source>
        <dbReference type="ARBA" id="ARBA00001971"/>
    </source>
</evidence>
<keyword evidence="9 10" id="KW-0472">Membrane</keyword>
<proteinExistence type="predicted"/>
<reference evidence="11 12" key="1">
    <citation type="submission" date="2015-08" db="EMBL/GenBank/DDBJ databases">
        <title>Complete genome sequence of Sulfurifustis variabilis.</title>
        <authorList>
            <person name="Miura A."/>
            <person name="Kojima H."/>
            <person name="Fukui M."/>
        </authorList>
    </citation>
    <scope>NUCLEOTIDE SEQUENCE [LARGE SCALE GENOMIC DNA]</scope>
    <source>
        <strain evidence="12">skN76</strain>
    </source>
</reference>
<keyword evidence="6" id="KW-0479">Metal-binding</keyword>
<dbReference type="EMBL" id="AP014936">
    <property type="protein sequence ID" value="BAU48405.1"/>
    <property type="molecule type" value="Genomic_DNA"/>
</dbReference>
<dbReference type="GO" id="GO:0046872">
    <property type="term" value="F:metal ion binding"/>
    <property type="evidence" value="ECO:0007669"/>
    <property type="project" value="UniProtKB-KW"/>
</dbReference>
<organism evidence="11 12">
    <name type="scientific">Sulfurifustis variabilis</name>
    <dbReference type="NCBI Taxonomy" id="1675686"/>
    <lineage>
        <taxon>Bacteria</taxon>
        <taxon>Pseudomonadati</taxon>
        <taxon>Pseudomonadota</taxon>
        <taxon>Gammaproteobacteria</taxon>
        <taxon>Acidiferrobacterales</taxon>
        <taxon>Acidiferrobacteraceae</taxon>
        <taxon>Sulfurifustis</taxon>
    </lineage>
</organism>
<dbReference type="KEGG" id="sva:SVA_1851"/>